<dbReference type="OrthoDB" id="10357647at2759"/>
<reference evidence="2" key="1">
    <citation type="journal article" date="2014" name="BMC Genomics">
        <title>Genome characteristics reveal the impact of lichenization on lichen-forming fungus Endocarpon pusillum Hedwig (Verrucariales, Ascomycota).</title>
        <authorList>
            <person name="Wang Y.-Y."/>
            <person name="Liu B."/>
            <person name="Zhang X.-Y."/>
            <person name="Zhou Q.-M."/>
            <person name="Zhang T."/>
            <person name="Li H."/>
            <person name="Yu Y.-F."/>
            <person name="Zhang X.-L."/>
            <person name="Hao X.-Y."/>
            <person name="Wang M."/>
            <person name="Wang L."/>
            <person name="Wei J.-C."/>
        </authorList>
    </citation>
    <scope>NUCLEOTIDE SEQUENCE [LARGE SCALE GENOMIC DNA]</scope>
    <source>
        <strain evidence="2">Z07020 / HMAS-L-300199</strain>
    </source>
</reference>
<dbReference type="AlphaFoldDB" id="U1HWT2"/>
<name>U1HWT2_ENDPU</name>
<gene>
    <name evidence="1" type="ORF">EPUS_05886</name>
</gene>
<sequence>MPSNDSTLLNRLFSKLSSISYLPDRLRQKCKPSHANDLPITRSSLAFHRERGRKLTQDEADVLYSGAQRDIEAALAPAPAADTRTSINREDEAWSRHIWKTESTSGTNLRARYGNEDWRQDWEPIQMLLQQGAQRRVVVTTIDRERRDSEAGTKHDPRHCDYDYSAAIRALEAREEPEPEEGEGCGAEAFLARAGERLEGAKREMRMVVSKVEFGGQVRRLRKTALDGREDEEEEIVYSGEGWRARGDGHVVCGDAWWKYS</sequence>
<proteinExistence type="predicted"/>
<keyword evidence="2" id="KW-1185">Reference proteome</keyword>
<dbReference type="HOGENOM" id="CLU_1065703_0_0_1"/>
<accession>U1HWT2</accession>
<organism evidence="1 2">
    <name type="scientific">Endocarpon pusillum (strain Z07020 / HMAS-L-300199)</name>
    <name type="common">Lichen-forming fungus</name>
    <dbReference type="NCBI Taxonomy" id="1263415"/>
    <lineage>
        <taxon>Eukaryota</taxon>
        <taxon>Fungi</taxon>
        <taxon>Dikarya</taxon>
        <taxon>Ascomycota</taxon>
        <taxon>Pezizomycotina</taxon>
        <taxon>Eurotiomycetes</taxon>
        <taxon>Chaetothyriomycetidae</taxon>
        <taxon>Verrucariales</taxon>
        <taxon>Verrucariaceae</taxon>
        <taxon>Endocarpon</taxon>
    </lineage>
</organism>
<protein>
    <submittedName>
        <fullName evidence="1">Uncharacterized protein</fullName>
    </submittedName>
</protein>
<evidence type="ECO:0000313" key="1">
    <source>
        <dbReference type="EMBL" id="ERF73874.1"/>
    </source>
</evidence>
<dbReference type="GeneID" id="19240833"/>
<evidence type="ECO:0000313" key="2">
    <source>
        <dbReference type="Proteomes" id="UP000019373"/>
    </source>
</evidence>
<dbReference type="EMBL" id="KE720914">
    <property type="protein sequence ID" value="ERF73874.1"/>
    <property type="molecule type" value="Genomic_DNA"/>
</dbReference>
<dbReference type="RefSeq" id="XP_007800455.1">
    <property type="nucleotide sequence ID" value="XM_007802264.1"/>
</dbReference>
<dbReference type="Proteomes" id="UP000019373">
    <property type="component" value="Unassembled WGS sequence"/>
</dbReference>